<dbReference type="InterPro" id="IPR005864">
    <property type="entry name" value="ATP_synth_F0_bsu_bac"/>
</dbReference>
<dbReference type="InterPro" id="IPR050059">
    <property type="entry name" value="ATP_synthase_B_chain"/>
</dbReference>
<dbReference type="EMBL" id="FPHR01000030">
    <property type="protein sequence ID" value="SFV77654.1"/>
    <property type="molecule type" value="Genomic_DNA"/>
</dbReference>
<dbReference type="Pfam" id="PF00430">
    <property type="entry name" value="ATP-synt_B"/>
    <property type="match status" value="1"/>
</dbReference>
<keyword evidence="11 14" id="KW-0472">Membrane</keyword>
<keyword evidence="5" id="KW-1003">Cell membrane</keyword>
<dbReference type="GO" id="GO:0046961">
    <property type="term" value="F:proton-transporting ATPase activity, rotational mechanism"/>
    <property type="evidence" value="ECO:0007669"/>
    <property type="project" value="TreeGrafter"/>
</dbReference>
<comment type="function">
    <text evidence="13">F(1)F(0) ATP synthase produces ATP from ADP in the presence of a proton or sodium gradient. F-type ATPases consist of two structural domains, F(1) containing the extramembraneous catalytic core and F(0) containing the membrane proton channel, linked together by a central stalk and a peripheral stalk. During catalysis, ATP synthesis in the catalytic domain of F(1) is coupled via a rotary mechanism of the central stalk subunits to proton translocation.</text>
</comment>
<keyword evidence="4" id="KW-0813">Transport</keyword>
<dbReference type="CDD" id="cd06503">
    <property type="entry name" value="ATP-synt_Fo_b"/>
    <property type="match status" value="1"/>
</dbReference>
<dbReference type="SUPFAM" id="SSF81573">
    <property type="entry name" value="F1F0 ATP synthase subunit B, membrane domain"/>
    <property type="match status" value="1"/>
</dbReference>
<keyword evidence="6" id="KW-0138">CF(0)</keyword>
<dbReference type="PANTHER" id="PTHR33445:SF1">
    <property type="entry name" value="ATP SYNTHASE SUBUNIT B"/>
    <property type="match status" value="1"/>
</dbReference>
<reference evidence="15" key="1">
    <citation type="submission" date="2016-10" db="EMBL/GenBank/DDBJ databases">
        <authorList>
            <person name="de Groot N.N."/>
        </authorList>
    </citation>
    <scope>NUCLEOTIDE SEQUENCE</scope>
</reference>
<evidence type="ECO:0000256" key="5">
    <source>
        <dbReference type="ARBA" id="ARBA00022475"/>
    </source>
</evidence>
<evidence type="ECO:0000256" key="14">
    <source>
        <dbReference type="SAM" id="Phobius"/>
    </source>
</evidence>
<keyword evidence="9 14" id="KW-1133">Transmembrane helix</keyword>
<evidence type="ECO:0000256" key="9">
    <source>
        <dbReference type="ARBA" id="ARBA00022989"/>
    </source>
</evidence>
<dbReference type="InterPro" id="IPR002146">
    <property type="entry name" value="ATP_synth_b/b'su_bac/chlpt"/>
</dbReference>
<evidence type="ECO:0000256" key="6">
    <source>
        <dbReference type="ARBA" id="ARBA00022547"/>
    </source>
</evidence>
<dbReference type="HAMAP" id="MF_01398">
    <property type="entry name" value="ATP_synth_b_bprime"/>
    <property type="match status" value="1"/>
</dbReference>
<evidence type="ECO:0000256" key="13">
    <source>
        <dbReference type="ARBA" id="ARBA00025198"/>
    </source>
</evidence>
<protein>
    <submittedName>
        <fullName evidence="15">ATP synthase F0 sector subunit b</fullName>
    </submittedName>
</protein>
<sequence length="156" mass="17200">MNINATLIGQSIAFFIFIYMVKQYVWPPLIAAMEERQKRIEAGLLAAERGLSEQAEAEQRAQELISQSKDQAAEIIAIASKQASNMVEEAKDVAVQAADKVKAQATAELEQDKARVRNELQEQVSTLVMQGVNAVLAKEVDGKTHKDMLSKLSQTL</sequence>
<keyword evidence="10" id="KW-0406">Ion transport</keyword>
<dbReference type="GO" id="GO:0012505">
    <property type="term" value="C:endomembrane system"/>
    <property type="evidence" value="ECO:0007669"/>
    <property type="project" value="UniProtKB-SubCell"/>
</dbReference>
<keyword evidence="8" id="KW-0375">Hydrogen ion transport</keyword>
<dbReference type="AlphaFoldDB" id="A0A1W1DAQ7"/>
<comment type="similarity">
    <text evidence="3">Belongs to the ATPase B chain family.</text>
</comment>
<evidence type="ECO:0000256" key="11">
    <source>
        <dbReference type="ARBA" id="ARBA00023136"/>
    </source>
</evidence>
<evidence type="ECO:0000256" key="3">
    <source>
        <dbReference type="ARBA" id="ARBA00005513"/>
    </source>
</evidence>
<dbReference type="PANTHER" id="PTHR33445">
    <property type="entry name" value="ATP SYNTHASE SUBUNIT B', CHLOROPLASTIC"/>
    <property type="match status" value="1"/>
</dbReference>
<evidence type="ECO:0000313" key="15">
    <source>
        <dbReference type="EMBL" id="SFV77654.1"/>
    </source>
</evidence>
<keyword evidence="7 14" id="KW-0812">Transmembrane</keyword>
<dbReference type="NCBIfam" id="NF004411">
    <property type="entry name" value="PRK05759.1-2"/>
    <property type="match status" value="1"/>
</dbReference>
<dbReference type="Gene3D" id="1.20.5.620">
    <property type="entry name" value="F1F0 ATP synthase subunit B, membrane domain"/>
    <property type="match status" value="1"/>
</dbReference>
<evidence type="ECO:0000256" key="7">
    <source>
        <dbReference type="ARBA" id="ARBA00022692"/>
    </source>
</evidence>
<comment type="subcellular location">
    <subcellularLocation>
        <location evidence="2">Endomembrane system</location>
    </subcellularLocation>
    <subcellularLocation>
        <location evidence="1">Membrane</location>
        <topology evidence="1">Single-pass membrane protein</topology>
    </subcellularLocation>
</comment>
<dbReference type="NCBIfam" id="TIGR01144">
    <property type="entry name" value="ATP_synt_b"/>
    <property type="match status" value="1"/>
</dbReference>
<evidence type="ECO:0000256" key="1">
    <source>
        <dbReference type="ARBA" id="ARBA00004167"/>
    </source>
</evidence>
<evidence type="ECO:0000256" key="8">
    <source>
        <dbReference type="ARBA" id="ARBA00022781"/>
    </source>
</evidence>
<keyword evidence="12" id="KW-0066">ATP synthesis</keyword>
<dbReference type="InterPro" id="IPR028987">
    <property type="entry name" value="ATP_synth_B-like_membr_sf"/>
</dbReference>
<accession>A0A1W1DAQ7</accession>
<dbReference type="GO" id="GO:0045259">
    <property type="term" value="C:proton-transporting ATP synthase complex"/>
    <property type="evidence" value="ECO:0007669"/>
    <property type="project" value="UniProtKB-KW"/>
</dbReference>
<organism evidence="15">
    <name type="scientific">hydrothermal vent metagenome</name>
    <dbReference type="NCBI Taxonomy" id="652676"/>
    <lineage>
        <taxon>unclassified sequences</taxon>
        <taxon>metagenomes</taxon>
        <taxon>ecological metagenomes</taxon>
    </lineage>
</organism>
<evidence type="ECO:0000256" key="10">
    <source>
        <dbReference type="ARBA" id="ARBA00023065"/>
    </source>
</evidence>
<name>A0A1W1DAQ7_9ZZZZ</name>
<evidence type="ECO:0000256" key="2">
    <source>
        <dbReference type="ARBA" id="ARBA00004308"/>
    </source>
</evidence>
<proteinExistence type="inferred from homology"/>
<feature type="transmembrane region" description="Helical" evidence="14">
    <location>
        <begin position="12"/>
        <end position="31"/>
    </location>
</feature>
<dbReference type="GO" id="GO:0015986">
    <property type="term" value="P:proton motive force-driven ATP synthesis"/>
    <property type="evidence" value="ECO:0007669"/>
    <property type="project" value="InterPro"/>
</dbReference>
<evidence type="ECO:0000256" key="12">
    <source>
        <dbReference type="ARBA" id="ARBA00023310"/>
    </source>
</evidence>
<gene>
    <name evidence="15" type="ORF">MNB_SUP05-4-1093</name>
</gene>
<evidence type="ECO:0000256" key="4">
    <source>
        <dbReference type="ARBA" id="ARBA00022448"/>
    </source>
</evidence>